<dbReference type="InterPro" id="IPR032710">
    <property type="entry name" value="NTF2-like_dom_sf"/>
</dbReference>
<evidence type="ECO:0000259" key="1">
    <source>
        <dbReference type="Pfam" id="PF12680"/>
    </source>
</evidence>
<feature type="domain" description="SnoaL-like" evidence="1">
    <location>
        <begin position="23"/>
        <end position="109"/>
    </location>
</feature>
<gene>
    <name evidence="2" type="ORF">ACFQ11_16590</name>
</gene>
<dbReference type="Pfam" id="PF12680">
    <property type="entry name" value="SnoaL_2"/>
    <property type="match status" value="1"/>
</dbReference>
<protein>
    <submittedName>
        <fullName evidence="2">Nuclear transport factor 2 family protein</fullName>
    </submittedName>
</protein>
<accession>A0ABW3ENS8</accession>
<comment type="caution">
    <text evidence="2">The sequence shown here is derived from an EMBL/GenBank/DDBJ whole genome shotgun (WGS) entry which is preliminary data.</text>
</comment>
<dbReference type="Proteomes" id="UP001596972">
    <property type="component" value="Unassembled WGS sequence"/>
</dbReference>
<dbReference type="SUPFAM" id="SSF54427">
    <property type="entry name" value="NTF2-like"/>
    <property type="match status" value="1"/>
</dbReference>
<reference evidence="3" key="1">
    <citation type="journal article" date="2019" name="Int. J. Syst. Evol. Microbiol.">
        <title>The Global Catalogue of Microorganisms (GCM) 10K type strain sequencing project: providing services to taxonomists for standard genome sequencing and annotation.</title>
        <authorList>
            <consortium name="The Broad Institute Genomics Platform"/>
            <consortium name="The Broad Institute Genome Sequencing Center for Infectious Disease"/>
            <person name="Wu L."/>
            <person name="Ma J."/>
        </authorList>
    </citation>
    <scope>NUCLEOTIDE SEQUENCE [LARGE SCALE GENOMIC DNA]</scope>
    <source>
        <strain evidence="3">JCM 31202</strain>
    </source>
</reference>
<name>A0ABW3ENS8_9ACTN</name>
<evidence type="ECO:0000313" key="3">
    <source>
        <dbReference type="Proteomes" id="UP001596972"/>
    </source>
</evidence>
<dbReference type="EMBL" id="JBHTJA010000029">
    <property type="protein sequence ID" value="MFD0902021.1"/>
    <property type="molecule type" value="Genomic_DNA"/>
</dbReference>
<organism evidence="2 3">
    <name type="scientific">Actinomadura sediminis</name>
    <dbReference type="NCBI Taxonomy" id="1038904"/>
    <lineage>
        <taxon>Bacteria</taxon>
        <taxon>Bacillati</taxon>
        <taxon>Actinomycetota</taxon>
        <taxon>Actinomycetes</taxon>
        <taxon>Streptosporangiales</taxon>
        <taxon>Thermomonosporaceae</taxon>
        <taxon>Actinomadura</taxon>
    </lineage>
</organism>
<dbReference type="RefSeq" id="WP_378299389.1">
    <property type="nucleotide sequence ID" value="NZ_JBHTJA010000029.1"/>
</dbReference>
<evidence type="ECO:0000313" key="2">
    <source>
        <dbReference type="EMBL" id="MFD0902021.1"/>
    </source>
</evidence>
<proteinExistence type="predicted"/>
<sequence>MTPGELPGLFAAGWARPKPEGFLRHFRPLIHAEATFVQPMFADAHGIAEVEGMFRRLFALFPDMGLTVVRDAVRDDTVYIESLCRATLGRAPVEFAVCDRFTVADGTIRARRSFSDPLPVLLAGLRRPACWPRLVRSRL</sequence>
<keyword evidence="3" id="KW-1185">Reference proteome</keyword>
<dbReference type="InterPro" id="IPR037401">
    <property type="entry name" value="SnoaL-like"/>
</dbReference>
<dbReference type="Gene3D" id="3.10.450.50">
    <property type="match status" value="1"/>
</dbReference>